<dbReference type="CDD" id="cd00229">
    <property type="entry name" value="SGNH_hydrolase"/>
    <property type="match status" value="1"/>
</dbReference>
<dbReference type="EMBL" id="MU853269">
    <property type="protein sequence ID" value="KAK4118387.1"/>
    <property type="molecule type" value="Genomic_DNA"/>
</dbReference>
<proteinExistence type="predicted"/>
<gene>
    <name evidence="1" type="ORF">N657DRAFT_373667</name>
</gene>
<dbReference type="AlphaFoldDB" id="A0AAN6YYI4"/>
<dbReference type="Proteomes" id="UP001302602">
    <property type="component" value="Unassembled WGS sequence"/>
</dbReference>
<dbReference type="RefSeq" id="XP_062642160.1">
    <property type="nucleotide sequence ID" value="XM_062787061.1"/>
</dbReference>
<reference evidence="1" key="2">
    <citation type="submission" date="2023-05" db="EMBL/GenBank/DDBJ databases">
        <authorList>
            <consortium name="Lawrence Berkeley National Laboratory"/>
            <person name="Steindorff A."/>
            <person name="Hensen N."/>
            <person name="Bonometti L."/>
            <person name="Westerberg I."/>
            <person name="Brannstrom I.O."/>
            <person name="Guillou S."/>
            <person name="Cros-Aarteil S."/>
            <person name="Calhoun S."/>
            <person name="Haridas S."/>
            <person name="Kuo A."/>
            <person name="Mondo S."/>
            <person name="Pangilinan J."/>
            <person name="Riley R."/>
            <person name="Labutti K."/>
            <person name="Andreopoulos B."/>
            <person name="Lipzen A."/>
            <person name="Chen C."/>
            <person name="Yanf M."/>
            <person name="Daum C."/>
            <person name="Ng V."/>
            <person name="Clum A."/>
            <person name="Ohm R."/>
            <person name="Martin F."/>
            <person name="Silar P."/>
            <person name="Natvig D."/>
            <person name="Lalanne C."/>
            <person name="Gautier V."/>
            <person name="Ament-Velasquez S.L."/>
            <person name="Kruys A."/>
            <person name="Hutchinson M.I."/>
            <person name="Powell A.J."/>
            <person name="Barry K."/>
            <person name="Miller A.N."/>
            <person name="Grigoriev I.V."/>
            <person name="Debuchy R."/>
            <person name="Gladieux P."/>
            <person name="Thoren M.H."/>
            <person name="Johannesson H."/>
        </authorList>
    </citation>
    <scope>NUCLEOTIDE SEQUENCE</scope>
    <source>
        <strain evidence="1">CBS 731.68</strain>
    </source>
</reference>
<evidence type="ECO:0000313" key="2">
    <source>
        <dbReference type="Proteomes" id="UP001302602"/>
    </source>
</evidence>
<evidence type="ECO:0008006" key="3">
    <source>
        <dbReference type="Google" id="ProtNLM"/>
    </source>
</evidence>
<protein>
    <recommendedName>
        <fullName evidence="3">SGNH hydrolase-type esterase domain-containing protein</fullName>
    </recommendedName>
</protein>
<sequence>MNSTIDDAAANSQDGNKTSTLSEMDSILAALKSIAKYKARSYDTSKNVHVPLLQAHTKDSPENGPTVVLLGDSMLERMTTTGQSPNFVAPWPSPVMLNDDTLSRYQLKSDEHPTLHRFDRVFNAGVGGDKIQNVAYRLVGDEERGLPGLLPLLARCGTVKVWLVHVGTNNLSPRYGLRYEDVAALEVLLRALLRASPRSRLLLTGLFDRKDMSSHVVWGADDKLKDLGNLLMDRGAIERVLFISRPLEINIEEHLVDHVHLNLAGYRVWTEFLFVSMVAALQWVDRNDN</sequence>
<reference evidence="1" key="1">
    <citation type="journal article" date="2023" name="Mol. Phylogenet. Evol.">
        <title>Genome-scale phylogeny and comparative genomics of the fungal order Sordariales.</title>
        <authorList>
            <person name="Hensen N."/>
            <person name="Bonometti L."/>
            <person name="Westerberg I."/>
            <person name="Brannstrom I.O."/>
            <person name="Guillou S."/>
            <person name="Cros-Aarteil S."/>
            <person name="Calhoun S."/>
            <person name="Haridas S."/>
            <person name="Kuo A."/>
            <person name="Mondo S."/>
            <person name="Pangilinan J."/>
            <person name="Riley R."/>
            <person name="LaButti K."/>
            <person name="Andreopoulos B."/>
            <person name="Lipzen A."/>
            <person name="Chen C."/>
            <person name="Yan M."/>
            <person name="Daum C."/>
            <person name="Ng V."/>
            <person name="Clum A."/>
            <person name="Steindorff A."/>
            <person name="Ohm R.A."/>
            <person name="Martin F."/>
            <person name="Silar P."/>
            <person name="Natvig D.O."/>
            <person name="Lalanne C."/>
            <person name="Gautier V."/>
            <person name="Ament-Velasquez S.L."/>
            <person name="Kruys A."/>
            <person name="Hutchinson M.I."/>
            <person name="Powell A.J."/>
            <person name="Barry K."/>
            <person name="Miller A.N."/>
            <person name="Grigoriev I.V."/>
            <person name="Debuchy R."/>
            <person name="Gladieux P."/>
            <person name="Hiltunen Thoren M."/>
            <person name="Johannesson H."/>
        </authorList>
    </citation>
    <scope>NUCLEOTIDE SEQUENCE</scope>
    <source>
        <strain evidence="1">CBS 731.68</strain>
    </source>
</reference>
<keyword evidence="2" id="KW-1185">Reference proteome</keyword>
<dbReference type="InterPro" id="IPR036514">
    <property type="entry name" value="SGNH_hydro_sf"/>
</dbReference>
<dbReference type="GeneID" id="87823831"/>
<dbReference type="SUPFAM" id="SSF52266">
    <property type="entry name" value="SGNH hydrolase"/>
    <property type="match status" value="1"/>
</dbReference>
<evidence type="ECO:0000313" key="1">
    <source>
        <dbReference type="EMBL" id="KAK4118387.1"/>
    </source>
</evidence>
<name>A0AAN6YYI4_9PEZI</name>
<comment type="caution">
    <text evidence="1">The sequence shown here is derived from an EMBL/GenBank/DDBJ whole genome shotgun (WGS) entry which is preliminary data.</text>
</comment>
<dbReference type="Gene3D" id="3.40.50.1110">
    <property type="entry name" value="SGNH hydrolase"/>
    <property type="match status" value="1"/>
</dbReference>
<organism evidence="1 2">
    <name type="scientific">Parathielavia appendiculata</name>
    <dbReference type="NCBI Taxonomy" id="2587402"/>
    <lineage>
        <taxon>Eukaryota</taxon>
        <taxon>Fungi</taxon>
        <taxon>Dikarya</taxon>
        <taxon>Ascomycota</taxon>
        <taxon>Pezizomycotina</taxon>
        <taxon>Sordariomycetes</taxon>
        <taxon>Sordariomycetidae</taxon>
        <taxon>Sordariales</taxon>
        <taxon>Chaetomiaceae</taxon>
        <taxon>Parathielavia</taxon>
    </lineage>
</organism>
<accession>A0AAN6YYI4</accession>